<dbReference type="Proteomes" id="UP000063699">
    <property type="component" value="Chromosome"/>
</dbReference>
<gene>
    <name evidence="1" type="ORF">AOZ06_11005</name>
</gene>
<proteinExistence type="predicted"/>
<organism evidence="1 2">
    <name type="scientific">Kibdelosporangium phytohabitans</name>
    <dbReference type="NCBI Taxonomy" id="860235"/>
    <lineage>
        <taxon>Bacteria</taxon>
        <taxon>Bacillati</taxon>
        <taxon>Actinomycetota</taxon>
        <taxon>Actinomycetes</taxon>
        <taxon>Pseudonocardiales</taxon>
        <taxon>Pseudonocardiaceae</taxon>
        <taxon>Kibdelosporangium</taxon>
    </lineage>
</organism>
<keyword evidence="2" id="KW-1185">Reference proteome</keyword>
<dbReference type="InterPro" id="IPR009351">
    <property type="entry name" value="AlkZ-like"/>
</dbReference>
<sequence>MTALISRRGLNRATLARQLLLERSDMPLLDAVEHLVGLQAQTTHTWYHGLWTRLNGFDPHALSQLLADREVVRMVLMRSTIHLVTARDSLALRPVLQIVSERSTASVYGRNIPDLDKDELIAEGRRLLDEKPMTFTELGQRMAERWPGRDEHSLAYSVRAWVPLIQIPPRGLWGGSGQAVHSTVETWLGSPVDAEPDVERLVLRYLSAFGPASVKDAQVWSGLTRLAEVFDRLRPELVTFTDENGRELFDLPDAPRPDESRPAPVRYLYDFDNLLLSHDDRSRVLVDYQQQRPRNGMLPRLFLVDGFTTGWWTVEQGKDKAVLVVHPYRPLLKKEASALAKEGKPLLEFVAPGLAHDIRFDQLVSG</sequence>
<dbReference type="RefSeq" id="WP_054289348.1">
    <property type="nucleotide sequence ID" value="NZ_CP012752.1"/>
</dbReference>
<dbReference type="OrthoDB" id="9148135at2"/>
<reference evidence="1 2" key="1">
    <citation type="submission" date="2015-07" db="EMBL/GenBank/DDBJ databases">
        <title>Genome sequencing of Kibdelosporangium phytohabitans.</title>
        <authorList>
            <person name="Qin S."/>
            <person name="Xing K."/>
        </authorList>
    </citation>
    <scope>NUCLEOTIDE SEQUENCE [LARGE SCALE GENOMIC DNA]</scope>
    <source>
        <strain evidence="1 2">KLBMP1111</strain>
    </source>
</reference>
<accession>A0A0N9HYP3</accession>
<dbReference type="PANTHER" id="PTHR38479">
    <property type="entry name" value="LMO0824 PROTEIN"/>
    <property type="match status" value="1"/>
</dbReference>
<dbReference type="STRING" id="860235.AOZ06_11005"/>
<dbReference type="AlphaFoldDB" id="A0A0N9HYP3"/>
<protein>
    <recommendedName>
        <fullName evidence="3">Winged helix DNA-binding domain-containing protein</fullName>
    </recommendedName>
</protein>
<evidence type="ECO:0000313" key="1">
    <source>
        <dbReference type="EMBL" id="ALG07380.1"/>
    </source>
</evidence>
<evidence type="ECO:0000313" key="2">
    <source>
        <dbReference type="Proteomes" id="UP000063699"/>
    </source>
</evidence>
<evidence type="ECO:0008006" key="3">
    <source>
        <dbReference type="Google" id="ProtNLM"/>
    </source>
</evidence>
<dbReference type="KEGG" id="kphy:AOZ06_11005"/>
<name>A0A0N9HYP3_9PSEU</name>
<dbReference type="PANTHER" id="PTHR38479:SF2">
    <property type="entry name" value="WINGED HELIX DNA-BINDING DOMAIN-CONTAINING PROTEIN"/>
    <property type="match status" value="1"/>
</dbReference>
<dbReference type="EMBL" id="CP012752">
    <property type="protein sequence ID" value="ALG07380.1"/>
    <property type="molecule type" value="Genomic_DNA"/>
</dbReference>
<dbReference type="Pfam" id="PF06224">
    <property type="entry name" value="AlkZ-like"/>
    <property type="match status" value="1"/>
</dbReference>